<reference evidence="2 3" key="1">
    <citation type="submission" date="2019-04" db="EMBL/GenBank/DDBJ databases">
        <title>Chromosome genome assembly for Takifugu flavidus.</title>
        <authorList>
            <person name="Xiao S."/>
        </authorList>
    </citation>
    <scope>NUCLEOTIDE SEQUENCE [LARGE SCALE GENOMIC DNA]</scope>
    <source>
        <strain evidence="2">HTHZ2018</strain>
        <tissue evidence="2">Muscle</tissue>
    </source>
</reference>
<accession>A0A5C6MN19</accession>
<dbReference type="AlphaFoldDB" id="A0A5C6MN19"/>
<comment type="caution">
    <text evidence="2">The sequence shown here is derived from an EMBL/GenBank/DDBJ whole genome shotgun (WGS) entry which is preliminary data.</text>
</comment>
<feature type="region of interest" description="Disordered" evidence="1">
    <location>
        <begin position="1"/>
        <end position="93"/>
    </location>
</feature>
<feature type="compositionally biased region" description="Basic and acidic residues" evidence="1">
    <location>
        <begin position="72"/>
        <end position="93"/>
    </location>
</feature>
<gene>
    <name evidence="2" type="ORF">D4764_08G0000250</name>
</gene>
<proteinExistence type="predicted"/>
<evidence type="ECO:0000313" key="3">
    <source>
        <dbReference type="Proteomes" id="UP000324091"/>
    </source>
</evidence>
<name>A0A5C6MN19_9TELE</name>
<evidence type="ECO:0000256" key="1">
    <source>
        <dbReference type="SAM" id="MobiDB-lite"/>
    </source>
</evidence>
<sequence>MKPYGFSDFRPQKKPKRENWNQTGRRGEEGMWSGIRDQMSGGGAGESLRSFAHKSQRTEGRWNETAAISRGSAEDPLRIRRDPSGQKSEEVLD</sequence>
<organism evidence="2 3">
    <name type="scientific">Takifugu flavidus</name>
    <name type="common">sansaifugu</name>
    <dbReference type="NCBI Taxonomy" id="433684"/>
    <lineage>
        <taxon>Eukaryota</taxon>
        <taxon>Metazoa</taxon>
        <taxon>Chordata</taxon>
        <taxon>Craniata</taxon>
        <taxon>Vertebrata</taxon>
        <taxon>Euteleostomi</taxon>
        <taxon>Actinopterygii</taxon>
        <taxon>Neopterygii</taxon>
        <taxon>Teleostei</taxon>
        <taxon>Neoteleostei</taxon>
        <taxon>Acanthomorphata</taxon>
        <taxon>Eupercaria</taxon>
        <taxon>Tetraodontiformes</taxon>
        <taxon>Tetradontoidea</taxon>
        <taxon>Tetraodontidae</taxon>
        <taxon>Takifugu</taxon>
    </lineage>
</organism>
<dbReference type="Proteomes" id="UP000324091">
    <property type="component" value="Chromosome 8"/>
</dbReference>
<protein>
    <submittedName>
        <fullName evidence="2">Uncharacterized protein</fullName>
    </submittedName>
</protein>
<evidence type="ECO:0000313" key="2">
    <source>
        <dbReference type="EMBL" id="TWW56038.1"/>
    </source>
</evidence>
<keyword evidence="3" id="KW-1185">Reference proteome</keyword>
<dbReference type="EMBL" id="RHFK02000021">
    <property type="protein sequence ID" value="TWW56038.1"/>
    <property type="molecule type" value="Genomic_DNA"/>
</dbReference>